<sequence length="97" mass="10916">MGAYYILAKYKNLPFGQNLVSRYARNKLSETCGERSRTINSFELALKILREACVITIPGAAFGPNGEGHLRFSFAGSPQEIEEGFQRLSSWLHFKSK</sequence>
<evidence type="ECO:0000313" key="1">
    <source>
        <dbReference type="EMBL" id="PIZ88531.1"/>
    </source>
</evidence>
<dbReference type="Gene3D" id="3.90.1150.10">
    <property type="entry name" value="Aspartate Aminotransferase, domain 1"/>
    <property type="match status" value="1"/>
</dbReference>
<dbReference type="EMBL" id="PFPB01000072">
    <property type="protein sequence ID" value="PIZ88531.1"/>
    <property type="molecule type" value="Genomic_DNA"/>
</dbReference>
<dbReference type="Proteomes" id="UP000230760">
    <property type="component" value="Unassembled WGS sequence"/>
</dbReference>
<evidence type="ECO:0008006" key="3">
    <source>
        <dbReference type="Google" id="ProtNLM"/>
    </source>
</evidence>
<dbReference type="SUPFAM" id="SSF53383">
    <property type="entry name" value="PLP-dependent transferases"/>
    <property type="match status" value="1"/>
</dbReference>
<protein>
    <recommendedName>
        <fullName evidence="3">Aminotransferase class I/classII domain-containing protein</fullName>
    </recommendedName>
</protein>
<dbReference type="AlphaFoldDB" id="A0A2M7UX24"/>
<proteinExistence type="predicted"/>
<dbReference type="InterPro" id="IPR015422">
    <property type="entry name" value="PyrdxlP-dep_Trfase_small"/>
</dbReference>
<evidence type="ECO:0000313" key="2">
    <source>
        <dbReference type="Proteomes" id="UP000230760"/>
    </source>
</evidence>
<gene>
    <name evidence="1" type="ORF">COX90_04135</name>
</gene>
<organism evidence="1 2">
    <name type="scientific">Candidatus Nealsonbacteria bacterium CG_4_10_14_0_2_um_filter_38_17</name>
    <dbReference type="NCBI Taxonomy" id="1974680"/>
    <lineage>
        <taxon>Bacteria</taxon>
        <taxon>Candidatus Nealsoniibacteriota</taxon>
    </lineage>
</organism>
<reference evidence="2" key="1">
    <citation type="submission" date="2017-09" db="EMBL/GenBank/DDBJ databases">
        <title>Depth-based differentiation of microbial function through sediment-hosted aquifers and enrichment of novel symbionts in the deep terrestrial subsurface.</title>
        <authorList>
            <person name="Probst A.J."/>
            <person name="Ladd B."/>
            <person name="Jarett J.K."/>
            <person name="Geller-Mcgrath D.E."/>
            <person name="Sieber C.M.K."/>
            <person name="Emerson J.B."/>
            <person name="Anantharaman K."/>
            <person name="Thomas B.C."/>
            <person name="Malmstrom R."/>
            <person name="Stieglmeier M."/>
            <person name="Klingl A."/>
            <person name="Woyke T."/>
            <person name="Ryan C.M."/>
            <person name="Banfield J.F."/>
        </authorList>
    </citation>
    <scope>NUCLEOTIDE SEQUENCE [LARGE SCALE GENOMIC DNA]</scope>
</reference>
<dbReference type="InterPro" id="IPR015424">
    <property type="entry name" value="PyrdxlP-dep_Trfase"/>
</dbReference>
<name>A0A2M7UX24_9BACT</name>
<accession>A0A2M7UX24</accession>
<comment type="caution">
    <text evidence="1">The sequence shown here is derived from an EMBL/GenBank/DDBJ whole genome shotgun (WGS) entry which is preliminary data.</text>
</comment>